<gene>
    <name evidence="2" type="ORF">BegalDRAFT_2715</name>
</gene>
<keyword evidence="1" id="KW-0812">Transmembrane</keyword>
<dbReference type="STRING" id="395493.BegalDRAFT_2715"/>
<dbReference type="Proteomes" id="UP000005744">
    <property type="component" value="Unassembled WGS sequence"/>
</dbReference>
<evidence type="ECO:0000313" key="3">
    <source>
        <dbReference type="Proteomes" id="UP000005744"/>
    </source>
</evidence>
<proteinExistence type="predicted"/>
<dbReference type="RefSeq" id="WP_002690832.1">
    <property type="nucleotide sequence ID" value="NZ_JH600070.1"/>
</dbReference>
<keyword evidence="1" id="KW-0472">Membrane</keyword>
<sequence>MQKTSVFTESIALTLHPSKSFLIVLSIIYGGAGVLLIPLQLPFWLKISLFIILMLHALYSIIYEAFYYQHPVQNAILHLTYAIYADQTHAQIHASSYQHAYLIVLRLQHTNHPKKIDTLIIFADAIAPQSFKQIRIRLKHPYPTDNKQLSPSLKKTD</sequence>
<keyword evidence="3" id="KW-1185">Reference proteome</keyword>
<dbReference type="AlphaFoldDB" id="I3CIW3"/>
<evidence type="ECO:0000313" key="2">
    <source>
        <dbReference type="EMBL" id="EIJ43556.1"/>
    </source>
</evidence>
<protein>
    <submittedName>
        <fullName evidence="2">Uncharacterized protein</fullName>
    </submittedName>
</protein>
<dbReference type="EMBL" id="JH600070">
    <property type="protein sequence ID" value="EIJ43556.1"/>
    <property type="molecule type" value="Genomic_DNA"/>
</dbReference>
<feature type="transmembrane region" description="Helical" evidence="1">
    <location>
        <begin position="21"/>
        <end position="41"/>
    </location>
</feature>
<keyword evidence="1" id="KW-1133">Transmembrane helix</keyword>
<dbReference type="InterPro" id="IPR009883">
    <property type="entry name" value="YgfX"/>
</dbReference>
<accession>I3CIW3</accession>
<organism evidence="2 3">
    <name type="scientific">Beggiatoa alba B18LD</name>
    <dbReference type="NCBI Taxonomy" id="395493"/>
    <lineage>
        <taxon>Bacteria</taxon>
        <taxon>Pseudomonadati</taxon>
        <taxon>Pseudomonadota</taxon>
        <taxon>Gammaproteobacteria</taxon>
        <taxon>Thiotrichales</taxon>
        <taxon>Thiotrichaceae</taxon>
        <taxon>Beggiatoa</taxon>
    </lineage>
</organism>
<evidence type="ECO:0000256" key="1">
    <source>
        <dbReference type="SAM" id="Phobius"/>
    </source>
</evidence>
<reference evidence="2 3" key="1">
    <citation type="submission" date="2011-11" db="EMBL/GenBank/DDBJ databases">
        <title>Improved High-Quality Draft sequence of Beggiatoa alba B18lD.</title>
        <authorList>
            <consortium name="US DOE Joint Genome Institute"/>
            <person name="Lucas S."/>
            <person name="Han J."/>
            <person name="Lapidus A."/>
            <person name="Cheng J.-F."/>
            <person name="Goodwin L."/>
            <person name="Pitluck S."/>
            <person name="Peters L."/>
            <person name="Mikhailova N."/>
            <person name="Held B."/>
            <person name="Detter J.C."/>
            <person name="Han C."/>
            <person name="Tapia R."/>
            <person name="Land M."/>
            <person name="Hauser L."/>
            <person name="Kyrpides N."/>
            <person name="Ivanova N."/>
            <person name="Pagani I."/>
            <person name="Samuel K."/>
            <person name="Teske A."/>
            <person name="Mueller J."/>
            <person name="Woyke T."/>
        </authorList>
    </citation>
    <scope>NUCLEOTIDE SEQUENCE [LARGE SCALE GENOMIC DNA]</scope>
    <source>
        <strain evidence="2 3">B18LD</strain>
    </source>
</reference>
<dbReference type="Pfam" id="PF07254">
    <property type="entry name" value="Cpta_toxin"/>
    <property type="match status" value="1"/>
</dbReference>
<name>I3CIW3_9GAMM</name>
<dbReference type="HOGENOM" id="CLU_1674487_0_0_6"/>
<feature type="transmembrane region" description="Helical" evidence="1">
    <location>
        <begin position="47"/>
        <end position="68"/>
    </location>
</feature>
<dbReference type="OrthoDB" id="9992183at2"/>